<dbReference type="Proteomes" id="UP001324185">
    <property type="component" value="Chromosome"/>
</dbReference>
<feature type="chain" id="PRO_5045112659" description="Orphan protein" evidence="1">
    <location>
        <begin position="23"/>
        <end position="173"/>
    </location>
</feature>
<keyword evidence="3" id="KW-1185">Reference proteome</keyword>
<dbReference type="RefSeq" id="WP_018624627.1">
    <property type="nucleotide sequence ID" value="NZ_CP140158.1"/>
</dbReference>
<name>A0ABZ0X0Q6_9GAMM</name>
<dbReference type="EMBL" id="CP140158">
    <property type="protein sequence ID" value="WQG84170.1"/>
    <property type="molecule type" value="Genomic_DNA"/>
</dbReference>
<keyword evidence="1" id="KW-0732">Signal</keyword>
<evidence type="ECO:0000313" key="3">
    <source>
        <dbReference type="Proteomes" id="UP001324185"/>
    </source>
</evidence>
<reference evidence="2 3" key="1">
    <citation type="submission" date="2023-11" db="EMBL/GenBank/DDBJ databases">
        <title>MicrobeMod: A computational toolkit for identifying prokaryotic methylation and restriction-modification with nanopore sequencing.</title>
        <authorList>
            <person name="Crits-Christoph A."/>
            <person name="Kang S.C."/>
            <person name="Lee H."/>
            <person name="Ostrov N."/>
        </authorList>
    </citation>
    <scope>NUCLEOTIDE SEQUENCE [LARGE SCALE GENOMIC DNA]</scope>
    <source>
        <strain evidence="2 3">DSMZ 16071</strain>
    </source>
</reference>
<organism evidence="2 3">
    <name type="scientific">Kangiella aquimarina</name>
    <dbReference type="NCBI Taxonomy" id="261965"/>
    <lineage>
        <taxon>Bacteria</taxon>
        <taxon>Pseudomonadati</taxon>
        <taxon>Pseudomonadota</taxon>
        <taxon>Gammaproteobacteria</taxon>
        <taxon>Kangiellales</taxon>
        <taxon>Kangiellaceae</taxon>
        <taxon>Kangiella</taxon>
    </lineage>
</organism>
<evidence type="ECO:0008006" key="4">
    <source>
        <dbReference type="Google" id="ProtNLM"/>
    </source>
</evidence>
<protein>
    <recommendedName>
        <fullName evidence="4">Orphan protein</fullName>
    </recommendedName>
</protein>
<gene>
    <name evidence="2" type="ORF">SR900_06740</name>
</gene>
<sequence length="173" mass="19269">MNKFCISVAGIGLLTLSSTIKAHELPTDALNTQSNVAIAVSFNFNQSQLNHQYDNYAQFFDYKSWLIYKKGSELEESCSIQSEKLAQQKTCGQVDHFYQAAMVGTNTCNAYAVIHAAQYPQGLIPRFTGPATFVDNMQASSGHHDNYDFSHGLTFDCVYEIKTLDPVKVQSSF</sequence>
<evidence type="ECO:0000256" key="1">
    <source>
        <dbReference type="SAM" id="SignalP"/>
    </source>
</evidence>
<feature type="signal peptide" evidence="1">
    <location>
        <begin position="1"/>
        <end position="22"/>
    </location>
</feature>
<accession>A0ABZ0X0Q6</accession>
<proteinExistence type="predicted"/>
<evidence type="ECO:0000313" key="2">
    <source>
        <dbReference type="EMBL" id="WQG84170.1"/>
    </source>
</evidence>